<comment type="caution">
    <text evidence="9">The sequence shown here is derived from an EMBL/GenBank/DDBJ whole genome shotgun (WGS) entry which is preliminary data.</text>
</comment>
<keyword evidence="5 7" id="KW-1133">Transmembrane helix</keyword>
<evidence type="ECO:0000256" key="7">
    <source>
        <dbReference type="SAM" id="Phobius"/>
    </source>
</evidence>
<dbReference type="RefSeq" id="WP_184786059.1">
    <property type="nucleotide sequence ID" value="NZ_BONT01000023.1"/>
</dbReference>
<feature type="transmembrane region" description="Helical" evidence="7">
    <location>
        <begin position="376"/>
        <end position="396"/>
    </location>
</feature>
<dbReference type="SUPFAM" id="SSF103473">
    <property type="entry name" value="MFS general substrate transporter"/>
    <property type="match status" value="1"/>
</dbReference>
<dbReference type="InterPro" id="IPR020846">
    <property type="entry name" value="MFS_dom"/>
</dbReference>
<protein>
    <submittedName>
        <fullName evidence="9">EmrB/QacA subfamily drug resistance transporter</fullName>
    </submittedName>
</protein>
<gene>
    <name evidence="9" type="ORF">HNR73_001010</name>
</gene>
<evidence type="ECO:0000256" key="6">
    <source>
        <dbReference type="ARBA" id="ARBA00023136"/>
    </source>
</evidence>
<keyword evidence="2" id="KW-0813">Transport</keyword>
<dbReference type="Gene3D" id="1.20.1250.20">
    <property type="entry name" value="MFS general substrate transporter like domains"/>
    <property type="match status" value="1"/>
</dbReference>
<feature type="transmembrane region" description="Helical" evidence="7">
    <location>
        <begin position="92"/>
        <end position="111"/>
    </location>
</feature>
<dbReference type="Gene3D" id="1.20.1720.10">
    <property type="entry name" value="Multidrug resistance protein D"/>
    <property type="match status" value="1"/>
</dbReference>
<evidence type="ECO:0000256" key="5">
    <source>
        <dbReference type="ARBA" id="ARBA00022989"/>
    </source>
</evidence>
<feature type="transmembrane region" description="Helical" evidence="7">
    <location>
        <begin position="417"/>
        <end position="435"/>
    </location>
</feature>
<feature type="transmembrane region" description="Helical" evidence="7">
    <location>
        <begin position="316"/>
        <end position="334"/>
    </location>
</feature>
<name>A0A841FDS1_9ACTN</name>
<evidence type="ECO:0000313" key="10">
    <source>
        <dbReference type="Proteomes" id="UP000548476"/>
    </source>
</evidence>
<feature type="transmembrane region" description="Helical" evidence="7">
    <location>
        <begin position="150"/>
        <end position="169"/>
    </location>
</feature>
<feature type="transmembrane region" description="Helical" evidence="7">
    <location>
        <begin position="117"/>
        <end position="138"/>
    </location>
</feature>
<proteinExistence type="predicted"/>
<dbReference type="PANTHER" id="PTHR42718:SF42">
    <property type="entry name" value="EXPORT PROTEIN"/>
    <property type="match status" value="1"/>
</dbReference>
<dbReference type="PROSITE" id="PS00216">
    <property type="entry name" value="SUGAR_TRANSPORT_1"/>
    <property type="match status" value="1"/>
</dbReference>
<dbReference type="InterPro" id="IPR011701">
    <property type="entry name" value="MFS"/>
</dbReference>
<reference evidence="9 10" key="1">
    <citation type="submission" date="2020-08" db="EMBL/GenBank/DDBJ databases">
        <title>Genomic Encyclopedia of Type Strains, Phase IV (KMG-IV): sequencing the most valuable type-strain genomes for metagenomic binning, comparative biology and taxonomic classification.</title>
        <authorList>
            <person name="Goeker M."/>
        </authorList>
    </citation>
    <scope>NUCLEOTIDE SEQUENCE [LARGE SCALE GENOMIC DNA]</scope>
    <source>
        <strain evidence="9 10">YIM 65646</strain>
    </source>
</reference>
<evidence type="ECO:0000259" key="8">
    <source>
        <dbReference type="PROSITE" id="PS50850"/>
    </source>
</evidence>
<dbReference type="Proteomes" id="UP000548476">
    <property type="component" value="Unassembled WGS sequence"/>
</dbReference>
<feature type="transmembrane region" description="Helical" evidence="7">
    <location>
        <begin position="24"/>
        <end position="47"/>
    </location>
</feature>
<dbReference type="GO" id="GO:0022857">
    <property type="term" value="F:transmembrane transporter activity"/>
    <property type="evidence" value="ECO:0007669"/>
    <property type="project" value="InterPro"/>
</dbReference>
<comment type="subcellular location">
    <subcellularLocation>
        <location evidence="1">Cell membrane</location>
        <topology evidence="1">Multi-pass membrane protein</topology>
    </subcellularLocation>
</comment>
<organism evidence="9 10">
    <name type="scientific">Phytomonospora endophytica</name>
    <dbReference type="NCBI Taxonomy" id="714109"/>
    <lineage>
        <taxon>Bacteria</taxon>
        <taxon>Bacillati</taxon>
        <taxon>Actinomycetota</taxon>
        <taxon>Actinomycetes</taxon>
        <taxon>Micromonosporales</taxon>
        <taxon>Micromonosporaceae</taxon>
        <taxon>Phytomonospora</taxon>
    </lineage>
</organism>
<dbReference type="PANTHER" id="PTHR42718">
    <property type="entry name" value="MAJOR FACILITATOR SUPERFAMILY MULTIDRUG TRANSPORTER MFSC"/>
    <property type="match status" value="1"/>
</dbReference>
<evidence type="ECO:0000256" key="1">
    <source>
        <dbReference type="ARBA" id="ARBA00004651"/>
    </source>
</evidence>
<feature type="transmembrane region" description="Helical" evidence="7">
    <location>
        <begin position="493"/>
        <end position="514"/>
    </location>
</feature>
<evidence type="ECO:0000256" key="2">
    <source>
        <dbReference type="ARBA" id="ARBA00022448"/>
    </source>
</evidence>
<dbReference type="PROSITE" id="PS50850">
    <property type="entry name" value="MFS"/>
    <property type="match status" value="1"/>
</dbReference>
<dbReference type="AlphaFoldDB" id="A0A841FDS1"/>
<keyword evidence="4 7" id="KW-0812">Transmembrane</keyword>
<dbReference type="InterPro" id="IPR005829">
    <property type="entry name" value="Sugar_transporter_CS"/>
</dbReference>
<sequence>MTTAVLDRAPASPARRRPGHGHPWLTLLAVATAMMVVGLDTTVVTIANPDIAADLHADLAALQWVTNGYLLALAVSLIPAGRLADRFGRKRIFMIGLLVFTVASIGVGLSGSIGQLIAWRVLQGLGGAMLQPASLAIIRSTFPAERLKMAIGLFSAVVGLSIASGPVIGGLLVESAGWESVFFINAPVALVGLVLGARVIRESKDDQAGRSFDVVGVALLVAAMFGLVWGLIKAQDNGFGEATPLVSFGATIVLGALFVLRETRAREPLLPLALFRSFPLSMGMLLRIGAYFAMFGGMFFLMLFLQNVHGMSPLDAGVRVLPMTGAMLVASPAAGALTQRFGTRPALVGGMLAMAGALFSIARFEVDTPYSRMWPWLALLGVGFGLLMVSTTEVILDNVPARLAGIAGGLQQTAAQIGGVLGTSVLGVLLANRVGDTLTGELTAAGVPAEVAAGFETAKSYVAQGVAPVQEGTPPGLIDAITDGSHAAFMSGFAHSLVVASIVAAAGGLVALFAGRDRGRGA</sequence>
<dbReference type="NCBIfam" id="TIGR00711">
    <property type="entry name" value="efflux_EmrB"/>
    <property type="match status" value="1"/>
</dbReference>
<evidence type="ECO:0000313" key="9">
    <source>
        <dbReference type="EMBL" id="MBB6033163.1"/>
    </source>
</evidence>
<feature type="transmembrane region" description="Helical" evidence="7">
    <location>
        <begin position="284"/>
        <end position="304"/>
    </location>
</feature>
<keyword evidence="3" id="KW-1003">Cell membrane</keyword>
<dbReference type="InterPro" id="IPR004638">
    <property type="entry name" value="EmrB-like"/>
</dbReference>
<keyword evidence="10" id="KW-1185">Reference proteome</keyword>
<feature type="transmembrane region" description="Helical" evidence="7">
    <location>
        <begin position="244"/>
        <end position="263"/>
    </location>
</feature>
<dbReference type="EMBL" id="JACHGT010000002">
    <property type="protein sequence ID" value="MBB6033163.1"/>
    <property type="molecule type" value="Genomic_DNA"/>
</dbReference>
<dbReference type="PRINTS" id="PR01036">
    <property type="entry name" value="TCRTETB"/>
</dbReference>
<feature type="domain" description="Major facilitator superfamily (MFS) profile" evidence="8">
    <location>
        <begin position="26"/>
        <end position="519"/>
    </location>
</feature>
<feature type="transmembrane region" description="Helical" evidence="7">
    <location>
        <begin position="346"/>
        <end position="364"/>
    </location>
</feature>
<evidence type="ECO:0000256" key="3">
    <source>
        <dbReference type="ARBA" id="ARBA00022475"/>
    </source>
</evidence>
<evidence type="ECO:0000256" key="4">
    <source>
        <dbReference type="ARBA" id="ARBA00022692"/>
    </source>
</evidence>
<keyword evidence="6 7" id="KW-0472">Membrane</keyword>
<feature type="transmembrane region" description="Helical" evidence="7">
    <location>
        <begin position="59"/>
        <end position="80"/>
    </location>
</feature>
<feature type="transmembrane region" description="Helical" evidence="7">
    <location>
        <begin position="181"/>
        <end position="200"/>
    </location>
</feature>
<dbReference type="GO" id="GO:0005886">
    <property type="term" value="C:plasma membrane"/>
    <property type="evidence" value="ECO:0007669"/>
    <property type="project" value="UniProtKB-SubCell"/>
</dbReference>
<feature type="transmembrane region" description="Helical" evidence="7">
    <location>
        <begin position="212"/>
        <end position="232"/>
    </location>
</feature>
<dbReference type="Pfam" id="PF07690">
    <property type="entry name" value="MFS_1"/>
    <property type="match status" value="1"/>
</dbReference>
<dbReference type="InterPro" id="IPR036259">
    <property type="entry name" value="MFS_trans_sf"/>
</dbReference>
<accession>A0A841FDS1</accession>
<dbReference type="CDD" id="cd17321">
    <property type="entry name" value="MFS_MMR_MDR_like"/>
    <property type="match status" value="1"/>
</dbReference>